<evidence type="ECO:0000313" key="2">
    <source>
        <dbReference type="EMBL" id="KAK4184265.1"/>
    </source>
</evidence>
<gene>
    <name evidence="2" type="ORF">QBC35DRAFT_392081</name>
</gene>
<comment type="caution">
    <text evidence="2">The sequence shown here is derived from an EMBL/GenBank/DDBJ whole genome shotgun (WGS) entry which is preliminary data.</text>
</comment>
<dbReference type="InterPro" id="IPR029068">
    <property type="entry name" value="Glyas_Bleomycin-R_OHBP_Dase"/>
</dbReference>
<sequence length="205" mass="21750">MPPPPTPPSRRSTGPSTSGGANDTTSGNGTNASIPTIINCGGTGPPPPAPPARLQSKLNSICPVFSTTSLSAWLNHYSALGFKTVRWGAENYGRTNYYVPDTYGYAELDGVQIHVSTAITTINGQVVATAMMPGTAYLYVEDADEVYRVWSQVRTGRGNEAPVDTEYGLREGVHFDCDGNCLRYASPLENGKGKSKGSEGVKNKS</sequence>
<dbReference type="EMBL" id="MU864497">
    <property type="protein sequence ID" value="KAK4184265.1"/>
    <property type="molecule type" value="Genomic_DNA"/>
</dbReference>
<dbReference type="Gene3D" id="3.10.180.10">
    <property type="entry name" value="2,3-Dihydroxybiphenyl 1,2-Dioxygenase, domain 1"/>
    <property type="match status" value="1"/>
</dbReference>
<protein>
    <submittedName>
        <fullName evidence="2">Uncharacterized protein</fullName>
    </submittedName>
</protein>
<dbReference type="Proteomes" id="UP001302126">
    <property type="component" value="Unassembled WGS sequence"/>
</dbReference>
<dbReference type="AlphaFoldDB" id="A0AAN6WMX2"/>
<feature type="compositionally biased region" description="Polar residues" evidence="1">
    <location>
        <begin position="21"/>
        <end position="36"/>
    </location>
</feature>
<reference evidence="2" key="2">
    <citation type="submission" date="2023-05" db="EMBL/GenBank/DDBJ databases">
        <authorList>
            <consortium name="Lawrence Berkeley National Laboratory"/>
            <person name="Steindorff A."/>
            <person name="Hensen N."/>
            <person name="Bonometti L."/>
            <person name="Westerberg I."/>
            <person name="Brannstrom I.O."/>
            <person name="Guillou S."/>
            <person name="Cros-Aarteil S."/>
            <person name="Calhoun S."/>
            <person name="Haridas S."/>
            <person name="Kuo A."/>
            <person name="Mondo S."/>
            <person name="Pangilinan J."/>
            <person name="Riley R."/>
            <person name="Labutti K."/>
            <person name="Andreopoulos B."/>
            <person name="Lipzen A."/>
            <person name="Chen C."/>
            <person name="Yanf M."/>
            <person name="Daum C."/>
            <person name="Ng V."/>
            <person name="Clum A."/>
            <person name="Ohm R."/>
            <person name="Martin F."/>
            <person name="Silar P."/>
            <person name="Natvig D."/>
            <person name="Lalanne C."/>
            <person name="Gautier V."/>
            <person name="Ament-Velasquez S.L."/>
            <person name="Kruys A."/>
            <person name="Hutchinson M.I."/>
            <person name="Powell A.J."/>
            <person name="Barry K."/>
            <person name="Miller A.N."/>
            <person name="Grigoriev I.V."/>
            <person name="Debuchy R."/>
            <person name="Gladieux P."/>
            <person name="Thoren M.H."/>
            <person name="Johannesson H."/>
        </authorList>
    </citation>
    <scope>NUCLEOTIDE SEQUENCE</scope>
    <source>
        <strain evidence="2">PSN309</strain>
    </source>
</reference>
<dbReference type="SUPFAM" id="SSF54593">
    <property type="entry name" value="Glyoxalase/Bleomycin resistance protein/Dihydroxybiphenyl dioxygenase"/>
    <property type="match status" value="1"/>
</dbReference>
<reference evidence="2" key="1">
    <citation type="journal article" date="2023" name="Mol. Phylogenet. Evol.">
        <title>Genome-scale phylogeny and comparative genomics of the fungal order Sordariales.</title>
        <authorList>
            <person name="Hensen N."/>
            <person name="Bonometti L."/>
            <person name="Westerberg I."/>
            <person name="Brannstrom I.O."/>
            <person name="Guillou S."/>
            <person name="Cros-Aarteil S."/>
            <person name="Calhoun S."/>
            <person name="Haridas S."/>
            <person name="Kuo A."/>
            <person name="Mondo S."/>
            <person name="Pangilinan J."/>
            <person name="Riley R."/>
            <person name="LaButti K."/>
            <person name="Andreopoulos B."/>
            <person name="Lipzen A."/>
            <person name="Chen C."/>
            <person name="Yan M."/>
            <person name="Daum C."/>
            <person name="Ng V."/>
            <person name="Clum A."/>
            <person name="Steindorff A."/>
            <person name="Ohm R.A."/>
            <person name="Martin F."/>
            <person name="Silar P."/>
            <person name="Natvig D.O."/>
            <person name="Lalanne C."/>
            <person name="Gautier V."/>
            <person name="Ament-Velasquez S.L."/>
            <person name="Kruys A."/>
            <person name="Hutchinson M.I."/>
            <person name="Powell A.J."/>
            <person name="Barry K."/>
            <person name="Miller A.N."/>
            <person name="Grigoriev I.V."/>
            <person name="Debuchy R."/>
            <person name="Gladieux P."/>
            <person name="Hiltunen Thoren M."/>
            <person name="Johannesson H."/>
        </authorList>
    </citation>
    <scope>NUCLEOTIDE SEQUENCE</scope>
    <source>
        <strain evidence="2">PSN309</strain>
    </source>
</reference>
<accession>A0AAN6WMX2</accession>
<keyword evidence="3" id="KW-1185">Reference proteome</keyword>
<proteinExistence type="predicted"/>
<evidence type="ECO:0000256" key="1">
    <source>
        <dbReference type="SAM" id="MobiDB-lite"/>
    </source>
</evidence>
<name>A0AAN6WMX2_9PEZI</name>
<organism evidence="2 3">
    <name type="scientific">Podospora australis</name>
    <dbReference type="NCBI Taxonomy" id="1536484"/>
    <lineage>
        <taxon>Eukaryota</taxon>
        <taxon>Fungi</taxon>
        <taxon>Dikarya</taxon>
        <taxon>Ascomycota</taxon>
        <taxon>Pezizomycotina</taxon>
        <taxon>Sordariomycetes</taxon>
        <taxon>Sordariomycetidae</taxon>
        <taxon>Sordariales</taxon>
        <taxon>Podosporaceae</taxon>
        <taxon>Podospora</taxon>
    </lineage>
</organism>
<feature type="region of interest" description="Disordered" evidence="1">
    <location>
        <begin position="1"/>
        <end position="54"/>
    </location>
</feature>
<feature type="compositionally biased region" description="Low complexity" evidence="1">
    <location>
        <begin position="9"/>
        <end position="20"/>
    </location>
</feature>
<evidence type="ECO:0000313" key="3">
    <source>
        <dbReference type="Proteomes" id="UP001302126"/>
    </source>
</evidence>